<dbReference type="InterPro" id="IPR027417">
    <property type="entry name" value="P-loop_NTPase"/>
</dbReference>
<dbReference type="RefSeq" id="XP_024726262.1">
    <property type="nucleotide sequence ID" value="XM_024873388.1"/>
</dbReference>
<dbReference type="SUPFAM" id="SSF48403">
    <property type="entry name" value="Ankyrin repeat"/>
    <property type="match status" value="1"/>
</dbReference>
<dbReference type="InterPro" id="IPR054471">
    <property type="entry name" value="GPIID_WHD"/>
</dbReference>
<dbReference type="Gene3D" id="3.40.50.300">
    <property type="entry name" value="P-loop containing nucleotide triphosphate hydrolases"/>
    <property type="match status" value="1"/>
</dbReference>
<feature type="non-terminal residue" evidence="4">
    <location>
        <position position="581"/>
    </location>
</feature>
<dbReference type="InterPro" id="IPR056884">
    <property type="entry name" value="NPHP3-like_N"/>
</dbReference>
<gene>
    <name evidence="4" type="ORF">K444DRAFT_505332</name>
</gene>
<dbReference type="InterPro" id="IPR002110">
    <property type="entry name" value="Ankyrin_rpt"/>
</dbReference>
<keyword evidence="5" id="KW-1185">Reference proteome</keyword>
<sequence>CLQSLAFPEITHRRQEADVPDRAYLHTCEWALQHKSYTAWIGNERELLWIKGKPGAGKSTLMAFIYLSFQKNTLSKQSLCLDFFFHGRGAALQKTPIGMFRSLLHQLYTKVPSVRLPVRAAYKEKRVFGEAGTGWEWQRRELEDLFSIALIRAAKLLSITIFVDALDEAGRDVAKDLAEYFHRLNDKLAAERGMARICISCRHYPILSTNTSLKICVEDENHDDIVKYIKHRLNTEIPKREMATLSVDECQALEKTIVERASGVFQWARLVVLLIIDLSRQGESLAYIHQELSKVPQDLGNIYEHILMRVIEPRNRTRTLHLMQWICLAERPLSVTELRFAIASNDVHIHEPRQFCKDTKDFVDTNVRMERLITSLSGGLVEVKHHKAESTVQFIHQSVNDFLRSDGLKYLASPSPTALSADVVIGQSQHRLCKSCVNYLSSEEVLLAGSALRGTSLNDPETERSLLLESLPFIDYATRYWFLHAEKAEHLGSLQQDVVQQLGCPPGQAFQTWIKTFRNIAKYNAKCPELGSTLLHVASSSNLRSAVQILLSGSVKDGVNLNPKDSYGKTPLSWAAENRHE</sequence>
<accession>A0A2J6SF13</accession>
<evidence type="ECO:0000313" key="5">
    <source>
        <dbReference type="Proteomes" id="UP000235371"/>
    </source>
</evidence>
<dbReference type="AlphaFoldDB" id="A0A2J6SF13"/>
<dbReference type="PANTHER" id="PTHR10039">
    <property type="entry name" value="AMELOGENIN"/>
    <property type="match status" value="1"/>
</dbReference>
<evidence type="ECO:0000256" key="1">
    <source>
        <dbReference type="ARBA" id="ARBA00022737"/>
    </source>
</evidence>
<organism evidence="4 5">
    <name type="scientific">Hyaloscypha bicolor E</name>
    <dbReference type="NCBI Taxonomy" id="1095630"/>
    <lineage>
        <taxon>Eukaryota</taxon>
        <taxon>Fungi</taxon>
        <taxon>Dikarya</taxon>
        <taxon>Ascomycota</taxon>
        <taxon>Pezizomycotina</taxon>
        <taxon>Leotiomycetes</taxon>
        <taxon>Helotiales</taxon>
        <taxon>Hyaloscyphaceae</taxon>
        <taxon>Hyaloscypha</taxon>
        <taxon>Hyaloscypha bicolor</taxon>
    </lineage>
</organism>
<dbReference type="GeneID" id="36581468"/>
<feature type="domain" description="Nephrocystin 3-like N-terminal" evidence="3">
    <location>
        <begin position="27"/>
        <end position="202"/>
    </location>
</feature>
<dbReference type="Pfam" id="PF12796">
    <property type="entry name" value="Ank_2"/>
    <property type="match status" value="1"/>
</dbReference>
<feature type="domain" description="GPI inositol-deacylase winged helix" evidence="2">
    <location>
        <begin position="318"/>
        <end position="409"/>
    </location>
</feature>
<dbReference type="InterPro" id="IPR036770">
    <property type="entry name" value="Ankyrin_rpt-contain_sf"/>
</dbReference>
<dbReference type="Gene3D" id="1.25.40.20">
    <property type="entry name" value="Ankyrin repeat-containing domain"/>
    <property type="match status" value="1"/>
</dbReference>
<dbReference type="OrthoDB" id="7464126at2759"/>
<name>A0A2J6SF13_9HELO</name>
<dbReference type="InParanoid" id="A0A2J6SF13"/>
<dbReference type="Proteomes" id="UP000235371">
    <property type="component" value="Unassembled WGS sequence"/>
</dbReference>
<dbReference type="Pfam" id="PF22939">
    <property type="entry name" value="WHD_GPIID"/>
    <property type="match status" value="1"/>
</dbReference>
<dbReference type="PANTHER" id="PTHR10039:SF5">
    <property type="entry name" value="NACHT DOMAIN-CONTAINING PROTEIN"/>
    <property type="match status" value="1"/>
</dbReference>
<reference evidence="4 5" key="1">
    <citation type="submission" date="2016-04" db="EMBL/GenBank/DDBJ databases">
        <title>A degradative enzymes factory behind the ericoid mycorrhizal symbiosis.</title>
        <authorList>
            <consortium name="DOE Joint Genome Institute"/>
            <person name="Martino E."/>
            <person name="Morin E."/>
            <person name="Grelet G."/>
            <person name="Kuo A."/>
            <person name="Kohler A."/>
            <person name="Daghino S."/>
            <person name="Barry K."/>
            <person name="Choi C."/>
            <person name="Cichocki N."/>
            <person name="Clum A."/>
            <person name="Copeland A."/>
            <person name="Hainaut M."/>
            <person name="Haridas S."/>
            <person name="Labutti K."/>
            <person name="Lindquist E."/>
            <person name="Lipzen A."/>
            <person name="Khouja H.-R."/>
            <person name="Murat C."/>
            <person name="Ohm R."/>
            <person name="Olson A."/>
            <person name="Spatafora J."/>
            <person name="Veneault-Fourrey C."/>
            <person name="Henrissat B."/>
            <person name="Grigoriev I."/>
            <person name="Martin F."/>
            <person name="Perotto S."/>
        </authorList>
    </citation>
    <scope>NUCLEOTIDE SEQUENCE [LARGE SCALE GENOMIC DNA]</scope>
    <source>
        <strain evidence="4 5">E</strain>
    </source>
</reference>
<proteinExistence type="predicted"/>
<evidence type="ECO:0000313" key="4">
    <source>
        <dbReference type="EMBL" id="PMD49358.1"/>
    </source>
</evidence>
<dbReference type="SUPFAM" id="SSF52540">
    <property type="entry name" value="P-loop containing nucleoside triphosphate hydrolases"/>
    <property type="match status" value="1"/>
</dbReference>
<evidence type="ECO:0000259" key="2">
    <source>
        <dbReference type="Pfam" id="PF22939"/>
    </source>
</evidence>
<dbReference type="Pfam" id="PF24883">
    <property type="entry name" value="NPHP3_N"/>
    <property type="match status" value="1"/>
</dbReference>
<dbReference type="EMBL" id="KZ613921">
    <property type="protein sequence ID" value="PMD49358.1"/>
    <property type="molecule type" value="Genomic_DNA"/>
</dbReference>
<evidence type="ECO:0000259" key="3">
    <source>
        <dbReference type="Pfam" id="PF24883"/>
    </source>
</evidence>
<protein>
    <submittedName>
        <fullName evidence="4">Uncharacterized protein</fullName>
    </submittedName>
</protein>
<keyword evidence="1" id="KW-0677">Repeat</keyword>
<feature type="non-terminal residue" evidence="4">
    <location>
        <position position="1"/>
    </location>
</feature>